<protein>
    <submittedName>
        <fullName evidence="1">Uncharacterized protein</fullName>
    </submittedName>
</protein>
<reference evidence="1" key="1">
    <citation type="journal article" date="2020" name="New Phytol.">
        <title>Comparative genomics reveals dynamic genome evolution in host specialist ectomycorrhizal fungi.</title>
        <authorList>
            <person name="Lofgren L.A."/>
            <person name="Nguyen N.H."/>
            <person name="Vilgalys R."/>
            <person name="Ruytinx J."/>
            <person name="Liao H.L."/>
            <person name="Branco S."/>
            <person name="Kuo A."/>
            <person name="LaButti K."/>
            <person name="Lipzen A."/>
            <person name="Andreopoulos W."/>
            <person name="Pangilinan J."/>
            <person name="Riley R."/>
            <person name="Hundley H."/>
            <person name="Na H."/>
            <person name="Barry K."/>
            <person name="Grigoriev I.V."/>
            <person name="Stajich J.E."/>
            <person name="Kennedy P.G."/>
        </authorList>
    </citation>
    <scope>NUCLEOTIDE SEQUENCE</scope>
    <source>
        <strain evidence="1">FC203</strain>
    </source>
</reference>
<proteinExistence type="predicted"/>
<keyword evidence="2" id="KW-1185">Reference proteome</keyword>
<dbReference type="Proteomes" id="UP001195769">
    <property type="component" value="Unassembled WGS sequence"/>
</dbReference>
<sequence length="63" mass="6910">ILVYRSTASARTVHQYIQNFATKDMDADGFTEKPIPITLWPPGERTKSLAKGQGLKGIIHALG</sequence>
<comment type="caution">
    <text evidence="1">The sequence shown here is derived from an EMBL/GenBank/DDBJ whole genome shotgun (WGS) entry which is preliminary data.</text>
</comment>
<dbReference type="GeneID" id="64669730"/>
<organism evidence="1 2">
    <name type="scientific">Suillus fuscotomentosus</name>
    <dbReference type="NCBI Taxonomy" id="1912939"/>
    <lineage>
        <taxon>Eukaryota</taxon>
        <taxon>Fungi</taxon>
        <taxon>Dikarya</taxon>
        <taxon>Basidiomycota</taxon>
        <taxon>Agaricomycotina</taxon>
        <taxon>Agaricomycetes</taxon>
        <taxon>Agaricomycetidae</taxon>
        <taxon>Boletales</taxon>
        <taxon>Suillineae</taxon>
        <taxon>Suillaceae</taxon>
        <taxon>Suillus</taxon>
    </lineage>
</organism>
<name>A0AAD4HIE7_9AGAM</name>
<evidence type="ECO:0000313" key="1">
    <source>
        <dbReference type="EMBL" id="KAG1897748.1"/>
    </source>
</evidence>
<dbReference type="RefSeq" id="XP_041223324.1">
    <property type="nucleotide sequence ID" value="XM_041375432.1"/>
</dbReference>
<evidence type="ECO:0000313" key="2">
    <source>
        <dbReference type="Proteomes" id="UP001195769"/>
    </source>
</evidence>
<dbReference type="EMBL" id="JABBWK010000044">
    <property type="protein sequence ID" value="KAG1897748.1"/>
    <property type="molecule type" value="Genomic_DNA"/>
</dbReference>
<dbReference type="AlphaFoldDB" id="A0AAD4HIE7"/>
<accession>A0AAD4HIE7</accession>
<feature type="non-terminal residue" evidence="1">
    <location>
        <position position="1"/>
    </location>
</feature>
<gene>
    <name evidence="1" type="ORF">F5891DRAFT_956853</name>
</gene>